<evidence type="ECO:0000256" key="1">
    <source>
        <dbReference type="ARBA" id="ARBA00004613"/>
    </source>
</evidence>
<keyword evidence="7 12" id="KW-0378">Hydrolase</keyword>
<feature type="disulfide bond" evidence="11">
    <location>
        <begin position="234"/>
        <end position="308"/>
    </location>
</feature>
<evidence type="ECO:0000256" key="6">
    <source>
        <dbReference type="ARBA" id="ARBA00022729"/>
    </source>
</evidence>
<keyword evidence="6" id="KW-0732">Signal</keyword>
<dbReference type="PANTHER" id="PTHR48250">
    <property type="entry name" value="CUTINASE 2-RELATED"/>
    <property type="match status" value="1"/>
</dbReference>
<protein>
    <recommendedName>
        <fullName evidence="3 12">Cutinase</fullName>
        <ecNumber evidence="3 12">3.1.1.74</ecNumber>
    </recommendedName>
</protein>
<evidence type="ECO:0000313" key="14">
    <source>
        <dbReference type="EMBL" id="KAF3000697.1"/>
    </source>
</evidence>
<evidence type="ECO:0000256" key="12">
    <source>
        <dbReference type="RuleBase" id="RU361263"/>
    </source>
</evidence>
<dbReference type="EMBL" id="SWKU01000014">
    <property type="protein sequence ID" value="KAF3000697.1"/>
    <property type="molecule type" value="Genomic_DNA"/>
</dbReference>
<dbReference type="GO" id="GO:0016052">
    <property type="term" value="P:carbohydrate catabolic process"/>
    <property type="evidence" value="ECO:0007669"/>
    <property type="project" value="TreeGrafter"/>
</dbReference>
<dbReference type="SUPFAM" id="SSF53474">
    <property type="entry name" value="alpha/beta-Hydrolases"/>
    <property type="match status" value="1"/>
</dbReference>
<feature type="active site" description="Proton donor/acceptor" evidence="10">
    <location>
        <position position="384"/>
    </location>
</feature>
<dbReference type="Proteomes" id="UP000801428">
    <property type="component" value="Unassembled WGS sequence"/>
</dbReference>
<feature type="compositionally biased region" description="Gly residues" evidence="13">
    <location>
        <begin position="134"/>
        <end position="147"/>
    </location>
</feature>
<feature type="region of interest" description="Disordered" evidence="13">
    <location>
        <begin position="107"/>
        <end position="147"/>
    </location>
</feature>
<reference evidence="14" key="1">
    <citation type="submission" date="2019-04" db="EMBL/GenBank/DDBJ databases">
        <title>Sequencing of skin fungus with MAO and IRED activity.</title>
        <authorList>
            <person name="Marsaioli A.J."/>
            <person name="Bonatto J.M.C."/>
            <person name="Reis Junior O."/>
        </authorList>
    </citation>
    <scope>NUCLEOTIDE SEQUENCE</scope>
    <source>
        <strain evidence="14">30M1</strain>
    </source>
</reference>
<keyword evidence="4 12" id="KW-0719">Serine esterase</keyword>
<feature type="active site" evidence="10">
    <location>
        <position position="369"/>
    </location>
</feature>
<dbReference type="GO" id="GO:0005576">
    <property type="term" value="C:extracellular region"/>
    <property type="evidence" value="ECO:0007669"/>
    <property type="project" value="UniProtKB-SubCell"/>
</dbReference>
<comment type="catalytic activity">
    <reaction evidence="9 12">
        <text>cutin + H2O = cutin monomers.</text>
        <dbReference type="EC" id="3.1.1.74"/>
    </reaction>
</comment>
<feature type="compositionally biased region" description="Low complexity" evidence="13">
    <location>
        <begin position="116"/>
        <end position="133"/>
    </location>
</feature>
<evidence type="ECO:0000256" key="5">
    <source>
        <dbReference type="ARBA" id="ARBA00022525"/>
    </source>
</evidence>
<dbReference type="PROSITE" id="PS00155">
    <property type="entry name" value="CUTINASE_1"/>
    <property type="match status" value="1"/>
</dbReference>
<evidence type="ECO:0000256" key="11">
    <source>
        <dbReference type="PIRSR" id="PIRSR611150-2"/>
    </source>
</evidence>
<comment type="similarity">
    <text evidence="2 12">Belongs to the cutinase family.</text>
</comment>
<evidence type="ECO:0000256" key="7">
    <source>
        <dbReference type="ARBA" id="ARBA00022801"/>
    </source>
</evidence>
<evidence type="ECO:0000256" key="13">
    <source>
        <dbReference type="SAM" id="MobiDB-lite"/>
    </source>
</evidence>
<dbReference type="InterPro" id="IPR000675">
    <property type="entry name" value="Cutinase/axe"/>
</dbReference>
<evidence type="ECO:0000256" key="8">
    <source>
        <dbReference type="ARBA" id="ARBA00023157"/>
    </source>
</evidence>
<sequence length="405" mass="36759">MKYNTASVIALAGVANALPRPQFSLPGLGGGDSSSGGLGSLLGGLGGSSGGGLPSLPLPTDLLGGLGGGSGGLGGLLGGGGSGGGLSSLPLPTGLLGGLGGGSGGLGGLLPGGSSSGSSGSSSGSSGSSNSSGSAGGSSSGSGGLLSGGGLSGGSGLGGLLGGGSSGGSGLGGLLGGLGGSSNVVVTATPTAGDATPTSTGSSENSAGGNANNGASCASGSGGSENGVKGGKCCTDMTVIFARGTGEPGNMGIISGPPMVKAIRSKLGADKVTVQGVDYAASAMGNANMGADGGKVMAEMVQQALKQCPGTKIIVSGYSQGGMVVHNAFQNGVSASNVAGAIMFGDPFKRQALPGLSADKVKQFCGTSDTICGGGGDGGATGSHLSYGSVADSAASFAIQAAGLA</sequence>
<dbReference type="InterPro" id="IPR043580">
    <property type="entry name" value="CUTINASE_1"/>
</dbReference>
<keyword evidence="8 11" id="KW-1015">Disulfide bond</keyword>
<feature type="region of interest" description="Disordered" evidence="13">
    <location>
        <begin position="188"/>
        <end position="211"/>
    </location>
</feature>
<evidence type="ECO:0000256" key="2">
    <source>
        <dbReference type="ARBA" id="ARBA00007534"/>
    </source>
</evidence>
<comment type="function">
    <text evidence="12">Catalyzes the hydrolysis of complex carboxylic polyesters found in the cell wall of plants. Degrades cutin, a macromolecule that forms the structure of the plant cuticle.</text>
</comment>
<evidence type="ECO:0000256" key="9">
    <source>
        <dbReference type="ARBA" id="ARBA00034045"/>
    </source>
</evidence>
<gene>
    <name evidence="14" type="ORF">E8E13_002376</name>
</gene>
<dbReference type="SMART" id="SM01110">
    <property type="entry name" value="Cutinase"/>
    <property type="match status" value="1"/>
</dbReference>
<accession>A0A9P4WA52</accession>
<dbReference type="OrthoDB" id="2975078at2759"/>
<dbReference type="Gene3D" id="3.40.50.1820">
    <property type="entry name" value="alpha/beta hydrolase"/>
    <property type="match status" value="1"/>
</dbReference>
<keyword evidence="15" id="KW-1185">Reference proteome</keyword>
<feature type="disulfide bond" evidence="11">
    <location>
        <begin position="365"/>
        <end position="372"/>
    </location>
</feature>
<keyword evidence="5 12" id="KW-0964">Secreted</keyword>
<comment type="caution">
    <text evidence="14">The sequence shown here is derived from an EMBL/GenBank/DDBJ whole genome shotgun (WGS) entry which is preliminary data.</text>
</comment>
<dbReference type="InterPro" id="IPR029058">
    <property type="entry name" value="AB_hydrolase_fold"/>
</dbReference>
<dbReference type="Pfam" id="PF01083">
    <property type="entry name" value="Cutinase"/>
    <property type="match status" value="1"/>
</dbReference>
<dbReference type="PANTHER" id="PTHR48250:SF2">
    <property type="entry name" value="CUTINASE"/>
    <property type="match status" value="1"/>
</dbReference>
<dbReference type="InterPro" id="IPR011150">
    <property type="entry name" value="Cutinase_monf"/>
</dbReference>
<evidence type="ECO:0000256" key="4">
    <source>
        <dbReference type="ARBA" id="ARBA00022487"/>
    </source>
</evidence>
<evidence type="ECO:0000256" key="10">
    <source>
        <dbReference type="PIRSR" id="PIRSR611150-1"/>
    </source>
</evidence>
<proteinExistence type="inferred from homology"/>
<feature type="active site" description="Nucleophile" evidence="10">
    <location>
        <position position="319"/>
    </location>
</feature>
<comment type="subcellular location">
    <subcellularLocation>
        <location evidence="1 12">Secreted</location>
    </subcellularLocation>
</comment>
<organism evidence="14 15">
    <name type="scientific">Curvularia kusanoi</name>
    <name type="common">Cochliobolus kusanoi</name>
    <dbReference type="NCBI Taxonomy" id="90978"/>
    <lineage>
        <taxon>Eukaryota</taxon>
        <taxon>Fungi</taxon>
        <taxon>Dikarya</taxon>
        <taxon>Ascomycota</taxon>
        <taxon>Pezizomycotina</taxon>
        <taxon>Dothideomycetes</taxon>
        <taxon>Pleosporomycetidae</taxon>
        <taxon>Pleosporales</taxon>
        <taxon>Pleosporineae</taxon>
        <taxon>Pleosporaceae</taxon>
        <taxon>Curvularia</taxon>
    </lineage>
</organism>
<evidence type="ECO:0000256" key="3">
    <source>
        <dbReference type="ARBA" id="ARBA00013095"/>
    </source>
</evidence>
<name>A0A9P4WA52_CURKU</name>
<dbReference type="EC" id="3.1.1.74" evidence="3 12"/>
<dbReference type="AlphaFoldDB" id="A0A9P4WA52"/>
<dbReference type="GO" id="GO:0050525">
    <property type="term" value="F:cutinase activity"/>
    <property type="evidence" value="ECO:0007669"/>
    <property type="project" value="UniProtKB-UniRule"/>
</dbReference>
<evidence type="ECO:0000313" key="15">
    <source>
        <dbReference type="Proteomes" id="UP000801428"/>
    </source>
</evidence>